<dbReference type="Proteomes" id="UP000703269">
    <property type="component" value="Unassembled WGS sequence"/>
</dbReference>
<accession>A0A9P3LA91</accession>
<comment type="caution">
    <text evidence="2">The sequence shown here is derived from an EMBL/GenBank/DDBJ whole genome shotgun (WGS) entry which is preliminary data.</text>
</comment>
<sequence length="105" mass="11137">MFTVDRQRKHIYRRGSPVFCSSDPQGHAHPAPNAGRARNVLEPSETIAAVRRVIAGARSHTQGGPSLRHGGALLADAARAGCNASHGARYDLTLELRAVFAAGRA</sequence>
<gene>
    <name evidence="2" type="ORF">PsYK624_026120</name>
</gene>
<evidence type="ECO:0000313" key="2">
    <source>
        <dbReference type="EMBL" id="GJE86532.1"/>
    </source>
</evidence>
<evidence type="ECO:0000256" key="1">
    <source>
        <dbReference type="SAM" id="MobiDB-lite"/>
    </source>
</evidence>
<keyword evidence="3" id="KW-1185">Reference proteome</keyword>
<protein>
    <submittedName>
        <fullName evidence="2">Uncharacterized protein</fullName>
    </submittedName>
</protein>
<name>A0A9P3LA91_9APHY</name>
<organism evidence="2 3">
    <name type="scientific">Phanerochaete sordida</name>
    <dbReference type="NCBI Taxonomy" id="48140"/>
    <lineage>
        <taxon>Eukaryota</taxon>
        <taxon>Fungi</taxon>
        <taxon>Dikarya</taxon>
        <taxon>Basidiomycota</taxon>
        <taxon>Agaricomycotina</taxon>
        <taxon>Agaricomycetes</taxon>
        <taxon>Polyporales</taxon>
        <taxon>Phanerochaetaceae</taxon>
        <taxon>Phanerochaete</taxon>
    </lineage>
</organism>
<proteinExistence type="predicted"/>
<feature type="region of interest" description="Disordered" evidence="1">
    <location>
        <begin position="16"/>
        <end position="36"/>
    </location>
</feature>
<dbReference type="EMBL" id="BPQB01000004">
    <property type="protein sequence ID" value="GJE86532.1"/>
    <property type="molecule type" value="Genomic_DNA"/>
</dbReference>
<dbReference type="AlphaFoldDB" id="A0A9P3LA91"/>
<reference evidence="2 3" key="1">
    <citation type="submission" date="2021-08" db="EMBL/GenBank/DDBJ databases">
        <title>Draft Genome Sequence of Phanerochaete sordida strain YK-624.</title>
        <authorList>
            <person name="Mori T."/>
            <person name="Dohra H."/>
            <person name="Suzuki T."/>
            <person name="Kawagishi H."/>
            <person name="Hirai H."/>
        </authorList>
    </citation>
    <scope>NUCLEOTIDE SEQUENCE [LARGE SCALE GENOMIC DNA]</scope>
    <source>
        <strain evidence="2 3">YK-624</strain>
    </source>
</reference>
<evidence type="ECO:0000313" key="3">
    <source>
        <dbReference type="Proteomes" id="UP000703269"/>
    </source>
</evidence>